<protein>
    <submittedName>
        <fullName evidence="3">Uncharacterized protein</fullName>
    </submittedName>
</protein>
<keyword evidence="2" id="KW-0472">Membrane</keyword>
<feature type="compositionally biased region" description="Gly residues" evidence="1">
    <location>
        <begin position="235"/>
        <end position="251"/>
    </location>
</feature>
<keyword evidence="2" id="KW-1133">Transmembrane helix</keyword>
<comment type="caution">
    <text evidence="3">The sequence shown here is derived from an EMBL/GenBank/DDBJ whole genome shotgun (WGS) entry which is preliminary data.</text>
</comment>
<keyword evidence="4" id="KW-1185">Reference proteome</keyword>
<keyword evidence="2" id="KW-0812">Transmembrane</keyword>
<organism evidence="3 4">
    <name type="scientific">Colletotrichum chlorophyti</name>
    <dbReference type="NCBI Taxonomy" id="708187"/>
    <lineage>
        <taxon>Eukaryota</taxon>
        <taxon>Fungi</taxon>
        <taxon>Dikarya</taxon>
        <taxon>Ascomycota</taxon>
        <taxon>Pezizomycotina</taxon>
        <taxon>Sordariomycetes</taxon>
        <taxon>Hypocreomycetidae</taxon>
        <taxon>Glomerellales</taxon>
        <taxon>Glomerellaceae</taxon>
        <taxon>Colletotrichum</taxon>
    </lineage>
</organism>
<evidence type="ECO:0000313" key="3">
    <source>
        <dbReference type="EMBL" id="OLN97990.1"/>
    </source>
</evidence>
<dbReference type="OrthoDB" id="4148767at2759"/>
<dbReference type="AlphaFoldDB" id="A0A1Q8S9B1"/>
<feature type="transmembrane region" description="Helical" evidence="2">
    <location>
        <begin position="12"/>
        <end position="37"/>
    </location>
</feature>
<feature type="region of interest" description="Disordered" evidence="1">
    <location>
        <begin position="218"/>
        <end position="371"/>
    </location>
</feature>
<name>A0A1Q8S9B1_9PEZI</name>
<reference evidence="3 4" key="1">
    <citation type="submission" date="2016-11" db="EMBL/GenBank/DDBJ databases">
        <title>Draft Genome Assembly of Colletotrichum chlorophyti a pathogen of herbaceous plants.</title>
        <authorList>
            <person name="Gan P."/>
            <person name="Narusaka M."/>
            <person name="Tsushima A."/>
            <person name="Narusaka Y."/>
            <person name="Takano Y."/>
            <person name="Shirasu K."/>
        </authorList>
    </citation>
    <scope>NUCLEOTIDE SEQUENCE [LARGE SCALE GENOMIC DNA]</scope>
    <source>
        <strain evidence="3 4">NTL11</strain>
    </source>
</reference>
<gene>
    <name evidence="3" type="ORF">CCHL11_06831</name>
</gene>
<proteinExistence type="predicted"/>
<dbReference type="Proteomes" id="UP000186583">
    <property type="component" value="Unassembled WGS sequence"/>
</dbReference>
<dbReference type="EMBL" id="MPGH01000001">
    <property type="protein sequence ID" value="OLN97990.1"/>
    <property type="molecule type" value="Genomic_DNA"/>
</dbReference>
<sequence length="418" mass="47747">MAIEVPNSLNWLSFVTGILSFGLTILNLIALYGNFVATIRSAPFQIRDSLGNLRQQLCEEREALRHQTREIRSKRKLRRRLSHVSDKLAGAEARRALDYAEKTLPLHYITLRELWRNFKELERPFLVTSGYRAEAILNGAAWAEADLDEKVRTDLEKHGEAGSFADWSALYKCDFAHRFIWWQVKDNVKKLSDEVMRIMARRTEREVTHTRMMVKQIFQGDGPPQPVEIYPRRPVGGGGGGGGAGSSGGAGRRMSSGPAPVRRSPVHARRSPVPLRRSPNFEKRVAAPVRERHDERYETDDEESSSYIRSSDDDSGTTRRNTDDRRQSDGSPLSSESRDDPARSDAATVGKSPQQSQQHPHSSKNRWEQFRARPERSYAIREYFERQLGQGHSRIVEVIPESEIGYYLHRPRQKDGEK</sequence>
<feature type="compositionally biased region" description="Basic and acidic residues" evidence="1">
    <location>
        <begin position="310"/>
        <end position="328"/>
    </location>
</feature>
<evidence type="ECO:0000256" key="2">
    <source>
        <dbReference type="SAM" id="Phobius"/>
    </source>
</evidence>
<accession>A0A1Q8S9B1</accession>
<feature type="compositionally biased region" description="Basic and acidic residues" evidence="1">
    <location>
        <begin position="279"/>
        <end position="296"/>
    </location>
</feature>
<evidence type="ECO:0000256" key="1">
    <source>
        <dbReference type="SAM" id="MobiDB-lite"/>
    </source>
</evidence>
<evidence type="ECO:0000313" key="4">
    <source>
        <dbReference type="Proteomes" id="UP000186583"/>
    </source>
</evidence>